<sequence>MALISWLATEWSVDVDPRSTSREGQVVAPSPVAADSPSQWSAGRRFVDGVKRGEFDL</sequence>
<protein>
    <submittedName>
        <fullName evidence="1">Uncharacterized protein</fullName>
    </submittedName>
</protein>
<organism evidence="1 2">
    <name type="scientific">Dactylosporangium roseum</name>
    <dbReference type="NCBI Taxonomy" id="47989"/>
    <lineage>
        <taxon>Bacteria</taxon>
        <taxon>Bacillati</taxon>
        <taxon>Actinomycetota</taxon>
        <taxon>Actinomycetes</taxon>
        <taxon>Micromonosporales</taxon>
        <taxon>Micromonosporaceae</taxon>
        <taxon>Dactylosporangium</taxon>
    </lineage>
</organism>
<evidence type="ECO:0000313" key="2">
    <source>
        <dbReference type="Proteomes" id="UP001058271"/>
    </source>
</evidence>
<gene>
    <name evidence="1" type="ORF">Drose_00845</name>
</gene>
<reference evidence="1" key="1">
    <citation type="submission" date="2021-04" db="EMBL/GenBank/DDBJ databases">
        <title>Biosynthetic gene clusters of Dactylosporangioum roseum.</title>
        <authorList>
            <person name="Hartkoorn R.C."/>
            <person name="Beaudoing E."/>
            <person name="Hot D."/>
            <person name="Moureu S."/>
        </authorList>
    </citation>
    <scope>NUCLEOTIDE SEQUENCE</scope>
    <source>
        <strain evidence="1">NRRL B-16295</strain>
    </source>
</reference>
<evidence type="ECO:0000313" key="1">
    <source>
        <dbReference type="EMBL" id="UWZ36920.1"/>
    </source>
</evidence>
<keyword evidence="2" id="KW-1185">Reference proteome</keyword>
<dbReference type="EMBL" id="CP073721">
    <property type="protein sequence ID" value="UWZ36920.1"/>
    <property type="molecule type" value="Genomic_DNA"/>
</dbReference>
<accession>A0ABY5Z4D3</accession>
<proteinExistence type="predicted"/>
<dbReference type="Proteomes" id="UP001058271">
    <property type="component" value="Chromosome"/>
</dbReference>
<name>A0ABY5Z4D3_9ACTN</name>
<dbReference type="RefSeq" id="WP_260726270.1">
    <property type="nucleotide sequence ID" value="NZ_BAAABS010000053.1"/>
</dbReference>